<dbReference type="SUPFAM" id="SSF55874">
    <property type="entry name" value="ATPase domain of HSP90 chaperone/DNA topoisomerase II/histidine kinase"/>
    <property type="match status" value="1"/>
</dbReference>
<dbReference type="CDD" id="cd00082">
    <property type="entry name" value="HisKA"/>
    <property type="match status" value="1"/>
</dbReference>
<dbReference type="GO" id="GO:0016740">
    <property type="term" value="F:transferase activity"/>
    <property type="evidence" value="ECO:0007669"/>
    <property type="project" value="UniProtKB-KW"/>
</dbReference>
<feature type="compositionally biased region" description="Polar residues" evidence="4">
    <location>
        <begin position="662"/>
        <end position="676"/>
    </location>
</feature>
<dbReference type="SMART" id="SM00387">
    <property type="entry name" value="HATPase_c"/>
    <property type="match status" value="1"/>
</dbReference>
<dbReference type="InterPro" id="IPR003594">
    <property type="entry name" value="HATPase_dom"/>
</dbReference>
<accession>A0ABN7IA17</accession>
<keyword evidence="3" id="KW-0597">Phosphoprotein</keyword>
<gene>
    <name evidence="6" type="primary">sasA_20</name>
    <name evidence="6" type="ORF">LMG27952_05252</name>
</gene>
<feature type="region of interest" description="Disordered" evidence="4">
    <location>
        <begin position="650"/>
        <end position="676"/>
    </location>
</feature>
<comment type="caution">
    <text evidence="6">The sequence shown here is derived from an EMBL/GenBank/DDBJ whole genome shotgun (WGS) entry which is preliminary data.</text>
</comment>
<dbReference type="PANTHER" id="PTHR43065:SF42">
    <property type="entry name" value="TWO-COMPONENT SENSOR PPRA"/>
    <property type="match status" value="1"/>
</dbReference>
<dbReference type="SUPFAM" id="SSF47384">
    <property type="entry name" value="Homodimeric domain of signal transducing histidine kinase"/>
    <property type="match status" value="1"/>
</dbReference>
<dbReference type="Gene3D" id="3.30.565.10">
    <property type="entry name" value="Histidine kinase-like ATPase, C-terminal domain"/>
    <property type="match status" value="1"/>
</dbReference>
<dbReference type="EC" id="2.7.13.3" evidence="2"/>
<evidence type="ECO:0000313" key="6">
    <source>
        <dbReference type="EMBL" id="CAD6552196.1"/>
    </source>
</evidence>
<dbReference type="InterPro" id="IPR003661">
    <property type="entry name" value="HisK_dim/P_dom"/>
</dbReference>
<dbReference type="EMBL" id="CAJHCQ010000015">
    <property type="protein sequence ID" value="CAD6552196.1"/>
    <property type="molecule type" value="Genomic_DNA"/>
</dbReference>
<evidence type="ECO:0000259" key="5">
    <source>
        <dbReference type="PROSITE" id="PS50109"/>
    </source>
</evidence>
<dbReference type="Gene3D" id="1.10.287.130">
    <property type="match status" value="1"/>
</dbReference>
<evidence type="ECO:0000256" key="4">
    <source>
        <dbReference type="SAM" id="MobiDB-lite"/>
    </source>
</evidence>
<comment type="catalytic activity">
    <reaction evidence="1">
        <text>ATP + protein L-histidine = ADP + protein N-phospho-L-histidine.</text>
        <dbReference type="EC" id="2.7.13.3"/>
    </reaction>
</comment>
<name>A0ABN7IA17_9BURK</name>
<sequence length="676" mass="74010">MEYARRLNRSFIEHRNHGECAGRAGRPLDHTGNIGDLIRRYFLLLLFAASGAVATEMPRVVLLTGTDPIQPAALVQIRAVRSVLDDFSSQRAEVFLDAIDGFRFDNEELTAEFLALLRKKYARQHIDLVIGIGDRAASFALKHGADIWPGAPVLISSVPAEWLRKVHLPQGYAVVPFQIDIEATFKIIERLQPHAQRLVVVGGVADYDVALTDRAVKAAGERAGRWSQVERWEGLPLAELQRRLAGLDSDTAVLYTTAYRDRDGHRYFPYQLVEPIVRASHAPVYGWYSSYVENGATAGDVYDFAENGRETGLAAVEILRRGGNVDGLTFPALEPRCTANVTQLERFGLSADRLPPGCQLIDWPPSIYREYRGTVLTALAVLVAQLLTIIALLAQRRKRHLAEAEALARRGELARAARFATVGELSASIAHEVGQPLSAILSNADAADLLIKSKRIDIDELREIMADVRRDALRANDVIRRLRALLQKQSLETSLVRVDETLQQSLSLIEPEARRRGIRVEAAFAAGGCEVMGDPVQLQQVLLNLAINAMDAMEEVAPERSVLSLATQPVALGVELAIEDRGCGFSSDSGQRLFEPFYTTKPHGMGLGLTIVRSIVEAHHGRVTATLREGGGTRFAVWLPVVRSRAAAAHAPTDGAPHVAASVQSTADTGSQRTLS</sequence>
<feature type="domain" description="Histidine kinase" evidence="5">
    <location>
        <begin position="428"/>
        <end position="643"/>
    </location>
</feature>
<evidence type="ECO:0000256" key="1">
    <source>
        <dbReference type="ARBA" id="ARBA00000085"/>
    </source>
</evidence>
<dbReference type="Proteomes" id="UP000656319">
    <property type="component" value="Unassembled WGS sequence"/>
</dbReference>
<dbReference type="PROSITE" id="PS50109">
    <property type="entry name" value="HIS_KIN"/>
    <property type="match status" value="1"/>
</dbReference>
<evidence type="ECO:0000256" key="2">
    <source>
        <dbReference type="ARBA" id="ARBA00012438"/>
    </source>
</evidence>
<keyword evidence="6" id="KW-0808">Transferase</keyword>
<keyword evidence="7" id="KW-1185">Reference proteome</keyword>
<reference evidence="6 7" key="1">
    <citation type="submission" date="2020-10" db="EMBL/GenBank/DDBJ databases">
        <authorList>
            <person name="Peeters C."/>
        </authorList>
    </citation>
    <scope>NUCLEOTIDE SEQUENCE [LARGE SCALE GENOMIC DNA]</scope>
    <source>
        <strain evidence="6 7">LMG 27952</strain>
    </source>
</reference>
<evidence type="ECO:0000256" key="3">
    <source>
        <dbReference type="ARBA" id="ARBA00022553"/>
    </source>
</evidence>
<dbReference type="InterPro" id="IPR005467">
    <property type="entry name" value="His_kinase_dom"/>
</dbReference>
<dbReference type="Gene3D" id="3.40.50.2300">
    <property type="match status" value="2"/>
</dbReference>
<dbReference type="Pfam" id="PF02518">
    <property type="entry name" value="HATPase_c"/>
    <property type="match status" value="1"/>
</dbReference>
<proteinExistence type="predicted"/>
<dbReference type="InterPro" id="IPR004358">
    <property type="entry name" value="Sig_transdc_His_kin-like_C"/>
</dbReference>
<dbReference type="InterPro" id="IPR036890">
    <property type="entry name" value="HATPase_C_sf"/>
</dbReference>
<dbReference type="SMART" id="SM00388">
    <property type="entry name" value="HisKA"/>
    <property type="match status" value="1"/>
</dbReference>
<protein>
    <recommendedName>
        <fullName evidence="2">histidine kinase</fullName>
        <ecNumber evidence="2">2.7.13.3</ecNumber>
    </recommendedName>
</protein>
<dbReference type="PRINTS" id="PR00344">
    <property type="entry name" value="BCTRLSENSOR"/>
</dbReference>
<evidence type="ECO:0000313" key="7">
    <source>
        <dbReference type="Proteomes" id="UP000656319"/>
    </source>
</evidence>
<dbReference type="InterPro" id="IPR036097">
    <property type="entry name" value="HisK_dim/P_sf"/>
</dbReference>
<dbReference type="PANTHER" id="PTHR43065">
    <property type="entry name" value="SENSOR HISTIDINE KINASE"/>
    <property type="match status" value="1"/>
</dbReference>
<organism evidence="6 7">
    <name type="scientific">Paraburkholderia hiiakae</name>
    <dbReference type="NCBI Taxonomy" id="1081782"/>
    <lineage>
        <taxon>Bacteria</taxon>
        <taxon>Pseudomonadati</taxon>
        <taxon>Pseudomonadota</taxon>
        <taxon>Betaproteobacteria</taxon>
        <taxon>Burkholderiales</taxon>
        <taxon>Burkholderiaceae</taxon>
        <taxon>Paraburkholderia</taxon>
    </lineage>
</organism>